<dbReference type="Gene3D" id="4.10.240.10">
    <property type="entry name" value="Zn(2)-C6 fungal-type DNA-binding domain"/>
    <property type="match status" value="1"/>
</dbReference>
<feature type="compositionally biased region" description="Low complexity" evidence="2">
    <location>
        <begin position="59"/>
        <end position="87"/>
    </location>
</feature>
<gene>
    <name evidence="4" type="ORF">B0T11DRAFT_274286</name>
</gene>
<organism evidence="4 5">
    <name type="scientific">Plectosphaerella cucumerina</name>
    <dbReference type="NCBI Taxonomy" id="40658"/>
    <lineage>
        <taxon>Eukaryota</taxon>
        <taxon>Fungi</taxon>
        <taxon>Dikarya</taxon>
        <taxon>Ascomycota</taxon>
        <taxon>Pezizomycotina</taxon>
        <taxon>Sordariomycetes</taxon>
        <taxon>Hypocreomycetidae</taxon>
        <taxon>Glomerellales</taxon>
        <taxon>Plectosphaerellaceae</taxon>
        <taxon>Plectosphaerella</taxon>
    </lineage>
</organism>
<dbReference type="SMART" id="SM00066">
    <property type="entry name" value="GAL4"/>
    <property type="match status" value="1"/>
</dbReference>
<dbReference type="PROSITE" id="PS00463">
    <property type="entry name" value="ZN2_CY6_FUNGAL_1"/>
    <property type="match status" value="1"/>
</dbReference>
<dbReference type="PANTHER" id="PTHR47784:SF7">
    <property type="entry name" value="ZN(II)2CYS6 TRANSCRIPTION FACTOR (EUROFUNG)"/>
    <property type="match status" value="1"/>
</dbReference>
<dbReference type="Proteomes" id="UP000813385">
    <property type="component" value="Unassembled WGS sequence"/>
</dbReference>
<dbReference type="PROSITE" id="PS50048">
    <property type="entry name" value="ZN2_CY6_FUNGAL_2"/>
    <property type="match status" value="1"/>
</dbReference>
<feature type="domain" description="Zn(2)-C6 fungal-type" evidence="3">
    <location>
        <begin position="111"/>
        <end position="141"/>
    </location>
</feature>
<feature type="compositionally biased region" description="Polar residues" evidence="2">
    <location>
        <begin position="42"/>
        <end position="58"/>
    </location>
</feature>
<dbReference type="GO" id="GO:0001228">
    <property type="term" value="F:DNA-binding transcription activator activity, RNA polymerase II-specific"/>
    <property type="evidence" value="ECO:0007669"/>
    <property type="project" value="TreeGrafter"/>
</dbReference>
<dbReference type="CDD" id="cd00067">
    <property type="entry name" value="GAL4"/>
    <property type="match status" value="1"/>
</dbReference>
<dbReference type="AlphaFoldDB" id="A0A8K0THN7"/>
<proteinExistence type="predicted"/>
<sequence>MMDGTRQPPTLMPMPGSPLDFDYDVFLQDGTMTFNTDDAYSSATLSDSGSGQKTTPVTGGSSSSGGDLLQVSPQDTSTGSSSSRTMSLAPAPSHSQKQRMERRGHTKSRSGCFNCKRRRIKCQETRPACGHCVKTGLKCEYPVLPRIVHQPHHQIPLFSLQDMRFFQHFLLRCYPHQPIGNENIWTHEVPCLSQTNEFLMHAILGLAACDLAEQEQEPFLLQLAMGHRVKAIRAIKKALAEMPRRSVTHEEANALIATCFALTFQSVAFDDGMAEFMTFIRGIIIVGMQMWMRGFRPMFANLVGSDASAILRPYMADLPLIDQTWADMATAAVEGLRALCRSSVEIEYHGMLMDIVMALRTSSWSAYGGIQKQYGWWIMLPHDKFQQIIDLENQTAVLLATHWIAIKQIMANIMVHEHDAAQKAPPARMGDGGGDPGMARWLRWLNAKVDFEHGMYNAWPQWVQEQLDRDMEFFGRKHP</sequence>
<feature type="region of interest" description="Disordered" evidence="2">
    <location>
        <begin position="42"/>
        <end position="110"/>
    </location>
</feature>
<dbReference type="GO" id="GO:0008270">
    <property type="term" value="F:zinc ion binding"/>
    <property type="evidence" value="ECO:0007669"/>
    <property type="project" value="InterPro"/>
</dbReference>
<name>A0A8K0THN7_9PEZI</name>
<dbReference type="PANTHER" id="PTHR47784">
    <property type="entry name" value="STEROL UPTAKE CONTROL PROTEIN 2"/>
    <property type="match status" value="1"/>
</dbReference>
<accession>A0A8K0THN7</accession>
<dbReference type="PRINTS" id="PR00755">
    <property type="entry name" value="AFLATOXINBRP"/>
</dbReference>
<evidence type="ECO:0000256" key="2">
    <source>
        <dbReference type="SAM" id="MobiDB-lite"/>
    </source>
</evidence>
<dbReference type="InterPro" id="IPR036864">
    <property type="entry name" value="Zn2-C6_fun-type_DNA-bd_sf"/>
</dbReference>
<evidence type="ECO:0000256" key="1">
    <source>
        <dbReference type="ARBA" id="ARBA00023242"/>
    </source>
</evidence>
<dbReference type="InterPro" id="IPR021858">
    <property type="entry name" value="Fun_TF"/>
</dbReference>
<dbReference type="OrthoDB" id="5229455at2759"/>
<dbReference type="InterPro" id="IPR001138">
    <property type="entry name" value="Zn2Cys6_DnaBD"/>
</dbReference>
<dbReference type="InterPro" id="IPR053157">
    <property type="entry name" value="Sterol_Uptake_Regulator"/>
</dbReference>
<comment type="caution">
    <text evidence="4">The sequence shown here is derived from an EMBL/GenBank/DDBJ whole genome shotgun (WGS) entry which is preliminary data.</text>
</comment>
<evidence type="ECO:0000313" key="5">
    <source>
        <dbReference type="Proteomes" id="UP000813385"/>
    </source>
</evidence>
<evidence type="ECO:0000313" key="4">
    <source>
        <dbReference type="EMBL" id="KAH7366861.1"/>
    </source>
</evidence>
<evidence type="ECO:0000259" key="3">
    <source>
        <dbReference type="PROSITE" id="PS50048"/>
    </source>
</evidence>
<protein>
    <submittedName>
        <fullName evidence="4">C6 zinc finger protein</fullName>
    </submittedName>
</protein>
<keyword evidence="1" id="KW-0539">Nucleus</keyword>
<dbReference type="SUPFAM" id="SSF57701">
    <property type="entry name" value="Zn2/Cys6 DNA-binding domain"/>
    <property type="match status" value="1"/>
</dbReference>
<keyword evidence="5" id="KW-1185">Reference proteome</keyword>
<dbReference type="EMBL" id="JAGPXD010000002">
    <property type="protein sequence ID" value="KAH7366861.1"/>
    <property type="molecule type" value="Genomic_DNA"/>
</dbReference>
<reference evidence="4" key="1">
    <citation type="journal article" date="2021" name="Nat. Commun.">
        <title>Genetic determinants of endophytism in the Arabidopsis root mycobiome.</title>
        <authorList>
            <person name="Mesny F."/>
            <person name="Miyauchi S."/>
            <person name="Thiergart T."/>
            <person name="Pickel B."/>
            <person name="Atanasova L."/>
            <person name="Karlsson M."/>
            <person name="Huettel B."/>
            <person name="Barry K.W."/>
            <person name="Haridas S."/>
            <person name="Chen C."/>
            <person name="Bauer D."/>
            <person name="Andreopoulos W."/>
            <person name="Pangilinan J."/>
            <person name="LaButti K."/>
            <person name="Riley R."/>
            <person name="Lipzen A."/>
            <person name="Clum A."/>
            <person name="Drula E."/>
            <person name="Henrissat B."/>
            <person name="Kohler A."/>
            <person name="Grigoriev I.V."/>
            <person name="Martin F.M."/>
            <person name="Hacquard S."/>
        </authorList>
    </citation>
    <scope>NUCLEOTIDE SEQUENCE</scope>
    <source>
        <strain evidence="4">MPI-CAGE-AT-0016</strain>
    </source>
</reference>
<dbReference type="Pfam" id="PF11951">
    <property type="entry name" value="Fungal_trans_2"/>
    <property type="match status" value="1"/>
</dbReference>
<dbReference type="Pfam" id="PF00172">
    <property type="entry name" value="Zn_clus"/>
    <property type="match status" value="1"/>
</dbReference>